<dbReference type="GO" id="GO:0000245">
    <property type="term" value="P:spliceosomal complex assembly"/>
    <property type="evidence" value="ECO:0007669"/>
    <property type="project" value="EnsemblFungi"/>
</dbReference>
<dbReference type="EMBL" id="HE612868">
    <property type="protein sequence ID" value="CCE65729.1"/>
    <property type="molecule type" value="Genomic_DNA"/>
</dbReference>
<dbReference type="InterPro" id="IPR035426">
    <property type="entry name" value="Gemin2/Brr1"/>
</dbReference>
<dbReference type="OMA" id="NEPSHSI"/>
<dbReference type="STRING" id="1071381.G8C0L4"/>
<evidence type="ECO:0000313" key="2">
    <source>
        <dbReference type="Proteomes" id="UP000005666"/>
    </source>
</evidence>
<dbReference type="GeneID" id="11531997"/>
<dbReference type="eggNOG" id="ENOG502S02X">
    <property type="taxonomic scope" value="Eukaryota"/>
</dbReference>
<keyword evidence="2" id="KW-1185">Reference proteome</keyword>
<name>G8C0L4_TETPH</name>
<reference evidence="1 2" key="1">
    <citation type="journal article" date="2011" name="Proc. Natl. Acad. Sci. U.S.A.">
        <title>Evolutionary erosion of yeast sex chromosomes by mating-type switching accidents.</title>
        <authorList>
            <person name="Gordon J.L."/>
            <person name="Armisen D."/>
            <person name="Proux-Wera E."/>
            <person name="Oheigeartaigh S.S."/>
            <person name="Byrne K.P."/>
            <person name="Wolfe K.H."/>
        </authorList>
    </citation>
    <scope>NUCLEOTIDE SEQUENCE [LARGE SCALE GENOMIC DNA]</scope>
    <source>
        <strain evidence="2">ATCC 24235 / CBS 4417 / NBRC 1672 / NRRL Y-8282 / UCD 70-5</strain>
    </source>
</reference>
<sequence>MSDKSSQRIDPVFGQSRAFALNDPLVNPDILKYLEGVKEEAIRSTFETYSEKKPRNDEVKHIASMYDDDGDSYNSEVKYAGTEVYKQELRFPERHSYLTKYPESLIKFQRNMPKWVKWFKRCKIELRDTGYVFEGYDNSTMELILYHLQEYLNIKRKKGFPLHLFNILKDVTNDVEEKDKMTIDSEWLETIFNVLKSRRLKGIADVIAVISEMHSFTPMGFKQWYAYIIKNEPSHSIFVNIINNRNMWILLQYMTKTWVKTINLNKKPTESKRLSQWLIYMLLHLPEHLTAEYISELRSLAKKCRDIILTNITDTNEATKESNVLPYYTQELIDMGLAFGDDGTPTIIELTLSVVSEIYGQRDLTNWENM</sequence>
<gene>
    <name evidence="1" type="primary">TPHA0M01540</name>
    <name evidence="1" type="ordered locus">TPHA_0M01540</name>
</gene>
<dbReference type="GO" id="GO:0017069">
    <property type="term" value="F:snRNA binding"/>
    <property type="evidence" value="ECO:0007669"/>
    <property type="project" value="EnsemblFungi"/>
</dbReference>
<dbReference type="HOGENOM" id="CLU_748374_0_0_1"/>
<dbReference type="Gene3D" id="1.20.58.1070">
    <property type="match status" value="1"/>
</dbReference>
<evidence type="ECO:0008006" key="3">
    <source>
        <dbReference type="Google" id="ProtNLM"/>
    </source>
</evidence>
<dbReference type="KEGG" id="tpf:TPHA_0M01540"/>
<evidence type="ECO:0000313" key="1">
    <source>
        <dbReference type="EMBL" id="CCE65729.1"/>
    </source>
</evidence>
<dbReference type="Pfam" id="PF04938">
    <property type="entry name" value="SIP1"/>
    <property type="match status" value="1"/>
</dbReference>
<dbReference type="Proteomes" id="UP000005666">
    <property type="component" value="Chromosome 13"/>
</dbReference>
<dbReference type="RefSeq" id="XP_003688163.1">
    <property type="nucleotide sequence ID" value="XM_003688115.1"/>
</dbReference>
<dbReference type="GO" id="GO:0030532">
    <property type="term" value="C:small nuclear ribonucleoprotein complex"/>
    <property type="evidence" value="ECO:0007669"/>
    <property type="project" value="EnsemblFungi"/>
</dbReference>
<organism evidence="1 2">
    <name type="scientific">Tetrapisispora phaffii (strain ATCC 24235 / CBS 4417 / NBRC 1672 / NRRL Y-8282 / UCD 70-5)</name>
    <name type="common">Yeast</name>
    <name type="synonym">Fabospora phaffii</name>
    <dbReference type="NCBI Taxonomy" id="1071381"/>
    <lineage>
        <taxon>Eukaryota</taxon>
        <taxon>Fungi</taxon>
        <taxon>Dikarya</taxon>
        <taxon>Ascomycota</taxon>
        <taxon>Saccharomycotina</taxon>
        <taxon>Saccharomycetes</taxon>
        <taxon>Saccharomycetales</taxon>
        <taxon>Saccharomycetaceae</taxon>
        <taxon>Tetrapisispora</taxon>
    </lineage>
</organism>
<dbReference type="PRINTS" id="PR02039">
    <property type="entry name" value="SPLICEFRBRR1"/>
</dbReference>
<protein>
    <recommendedName>
        <fullName evidence="3">Pre-mRNA-splicing factor BRR1</fullName>
    </recommendedName>
</protein>
<dbReference type="AlphaFoldDB" id="G8C0L4"/>
<dbReference type="GO" id="GO:0000387">
    <property type="term" value="P:spliceosomal snRNP assembly"/>
    <property type="evidence" value="ECO:0007669"/>
    <property type="project" value="InterPro"/>
</dbReference>
<accession>G8C0L4</accession>
<dbReference type="OrthoDB" id="428895at2759"/>
<proteinExistence type="predicted"/>
<dbReference type="InterPro" id="IPR023251">
    <property type="entry name" value="Brr1"/>
</dbReference>